<dbReference type="EMBL" id="ACIL03000021">
    <property type="protein sequence ID" value="ESL01640.1"/>
    <property type="molecule type" value="Genomic_DNA"/>
</dbReference>
<keyword evidence="7" id="KW-1003">Cell membrane</keyword>
<dbReference type="GO" id="GO:0042910">
    <property type="term" value="F:xenobiotic transmembrane transporter activity"/>
    <property type="evidence" value="ECO:0007669"/>
    <property type="project" value="InterPro"/>
</dbReference>
<evidence type="ECO:0000256" key="10">
    <source>
        <dbReference type="ARBA" id="ARBA00023065"/>
    </source>
</evidence>
<evidence type="ECO:0000256" key="4">
    <source>
        <dbReference type="ARBA" id="ARBA00020268"/>
    </source>
</evidence>
<feature type="transmembrane region" description="Helical" evidence="13">
    <location>
        <begin position="108"/>
        <end position="130"/>
    </location>
</feature>
<dbReference type="InterPro" id="IPR050222">
    <property type="entry name" value="MATE_MdtK"/>
</dbReference>
<dbReference type="Pfam" id="PF01554">
    <property type="entry name" value="MatE"/>
    <property type="match status" value="2"/>
</dbReference>
<dbReference type="GO" id="GO:0005886">
    <property type="term" value="C:plasma membrane"/>
    <property type="evidence" value="ECO:0007669"/>
    <property type="project" value="UniProtKB-SubCell"/>
</dbReference>
<keyword evidence="11 13" id="KW-0472">Membrane</keyword>
<dbReference type="CDD" id="cd13138">
    <property type="entry name" value="MATE_yoeA_like"/>
    <property type="match status" value="1"/>
</dbReference>
<keyword evidence="9 13" id="KW-1133">Transmembrane helix</keyword>
<evidence type="ECO:0000313" key="14">
    <source>
        <dbReference type="EMBL" id="ESL01640.1"/>
    </source>
</evidence>
<comment type="similarity">
    <text evidence="3">Belongs to the multi antimicrobial extrusion (MATE) (TC 2.A.66.1) family.</text>
</comment>
<dbReference type="Proteomes" id="UP000018227">
    <property type="component" value="Unassembled WGS sequence"/>
</dbReference>
<protein>
    <recommendedName>
        <fullName evidence="4">Probable multidrug resistance protein NorM</fullName>
    </recommendedName>
    <alternativeName>
        <fullName evidence="12">Multidrug-efflux transporter</fullName>
    </alternativeName>
</protein>
<evidence type="ECO:0000256" key="6">
    <source>
        <dbReference type="ARBA" id="ARBA00022449"/>
    </source>
</evidence>
<dbReference type="GO" id="GO:0015297">
    <property type="term" value="F:antiporter activity"/>
    <property type="evidence" value="ECO:0007669"/>
    <property type="project" value="UniProtKB-KW"/>
</dbReference>
<organism evidence="14 15">
    <name type="scientific">Catonella morbi ATCC 51271</name>
    <dbReference type="NCBI Taxonomy" id="592026"/>
    <lineage>
        <taxon>Bacteria</taxon>
        <taxon>Bacillati</taxon>
        <taxon>Bacillota</taxon>
        <taxon>Clostridia</taxon>
        <taxon>Lachnospirales</taxon>
        <taxon>Lachnospiraceae</taxon>
        <taxon>Catonella</taxon>
    </lineage>
</organism>
<dbReference type="NCBIfam" id="TIGR00797">
    <property type="entry name" value="matE"/>
    <property type="match status" value="1"/>
</dbReference>
<feature type="transmembrane region" description="Helical" evidence="13">
    <location>
        <begin position="275"/>
        <end position="296"/>
    </location>
</feature>
<feature type="transmembrane region" description="Helical" evidence="13">
    <location>
        <begin position="174"/>
        <end position="195"/>
    </location>
</feature>
<accession>V2Z403</accession>
<evidence type="ECO:0000256" key="13">
    <source>
        <dbReference type="SAM" id="Phobius"/>
    </source>
</evidence>
<dbReference type="InterPro" id="IPR048279">
    <property type="entry name" value="MdtK-like"/>
</dbReference>
<feature type="transmembrane region" description="Helical" evidence="13">
    <location>
        <begin position="396"/>
        <end position="420"/>
    </location>
</feature>
<name>V2Z403_9FIRM</name>
<proteinExistence type="inferred from homology"/>
<gene>
    <name evidence="14" type="ORF">GCWU0000282_003201</name>
</gene>
<dbReference type="OrthoDB" id="9776324at2"/>
<dbReference type="HOGENOM" id="CLU_012893_5_0_9"/>
<dbReference type="STRING" id="592026.GCWU0000282_003201"/>
<evidence type="ECO:0000256" key="9">
    <source>
        <dbReference type="ARBA" id="ARBA00022989"/>
    </source>
</evidence>
<evidence type="ECO:0000256" key="2">
    <source>
        <dbReference type="ARBA" id="ARBA00004651"/>
    </source>
</evidence>
<keyword evidence="5" id="KW-0813">Transport</keyword>
<feature type="transmembrane region" description="Helical" evidence="13">
    <location>
        <begin position="432"/>
        <end position="452"/>
    </location>
</feature>
<feature type="transmembrane region" description="Helical" evidence="13">
    <location>
        <begin position="329"/>
        <end position="351"/>
    </location>
</feature>
<keyword evidence="6" id="KW-0050">Antiport</keyword>
<evidence type="ECO:0000256" key="5">
    <source>
        <dbReference type="ARBA" id="ARBA00022448"/>
    </source>
</evidence>
<reference evidence="14 15" key="1">
    <citation type="submission" date="2013-06" db="EMBL/GenBank/DDBJ databases">
        <authorList>
            <person name="Weinstock G."/>
            <person name="Sodergren E."/>
            <person name="Clifton S."/>
            <person name="Fulton L."/>
            <person name="Fulton B."/>
            <person name="Courtney L."/>
            <person name="Fronick C."/>
            <person name="Harrison M."/>
            <person name="Strong C."/>
            <person name="Farmer C."/>
            <person name="Delahaunty K."/>
            <person name="Markovic C."/>
            <person name="Hall O."/>
            <person name="Minx P."/>
            <person name="Tomlinson C."/>
            <person name="Mitreva M."/>
            <person name="Nelson J."/>
            <person name="Hou S."/>
            <person name="Wollam A."/>
            <person name="Pepin K.H."/>
            <person name="Johnson M."/>
            <person name="Bhonagiri V."/>
            <person name="Nash W.E."/>
            <person name="Warren W."/>
            <person name="Chinwalla A."/>
            <person name="Mardis E.R."/>
            <person name="Wilson R.K."/>
        </authorList>
    </citation>
    <scope>NUCLEOTIDE SEQUENCE [LARGE SCALE GENOMIC DNA]</scope>
    <source>
        <strain evidence="14 15">ATCC 51271</strain>
    </source>
</reference>
<dbReference type="InterPro" id="IPR002528">
    <property type="entry name" value="MATE_fam"/>
</dbReference>
<evidence type="ECO:0000256" key="12">
    <source>
        <dbReference type="ARBA" id="ARBA00031636"/>
    </source>
</evidence>
<dbReference type="PANTHER" id="PTHR43298:SF2">
    <property type="entry name" value="FMN_FAD EXPORTER YEEO-RELATED"/>
    <property type="match status" value="1"/>
</dbReference>
<keyword evidence="15" id="KW-1185">Reference proteome</keyword>
<dbReference type="PIRSF" id="PIRSF006603">
    <property type="entry name" value="DinF"/>
    <property type="match status" value="1"/>
</dbReference>
<feature type="transmembrane region" description="Helical" evidence="13">
    <location>
        <begin position="248"/>
        <end position="269"/>
    </location>
</feature>
<evidence type="ECO:0000313" key="15">
    <source>
        <dbReference type="Proteomes" id="UP000018227"/>
    </source>
</evidence>
<feature type="transmembrane region" description="Helical" evidence="13">
    <location>
        <begin position="363"/>
        <end position="384"/>
    </location>
</feature>
<evidence type="ECO:0000256" key="3">
    <source>
        <dbReference type="ARBA" id="ARBA00010199"/>
    </source>
</evidence>
<evidence type="ECO:0000256" key="8">
    <source>
        <dbReference type="ARBA" id="ARBA00022692"/>
    </source>
</evidence>
<keyword evidence="10" id="KW-0406">Ion transport</keyword>
<keyword evidence="8 13" id="KW-0812">Transmembrane</keyword>
<feature type="transmembrane region" description="Helical" evidence="13">
    <location>
        <begin position="142"/>
        <end position="162"/>
    </location>
</feature>
<evidence type="ECO:0000256" key="1">
    <source>
        <dbReference type="ARBA" id="ARBA00003408"/>
    </source>
</evidence>
<feature type="transmembrane region" description="Helical" evidence="13">
    <location>
        <begin position="26"/>
        <end position="43"/>
    </location>
</feature>
<comment type="function">
    <text evidence="1">Multidrug efflux pump.</text>
</comment>
<comment type="subcellular location">
    <subcellularLocation>
        <location evidence="2">Cell membrane</location>
        <topology evidence="2">Multi-pass membrane protein</topology>
    </subcellularLocation>
</comment>
<sequence length="474" mass="51226">MGIKNNLINKLGGAKDMTKGRPGKRLIEFSIPLLIGNFAQQLYSTVDSIIVGKYVGDEALAAIGASGALVFLLMVLFIGISMGAGILVSQYFGAKNKERLSRTIGNAIILNAIISVIIMILGVFFIRPFLELLRTPEAILDMAVSYTMISCLGIMGTSYYNILSGLLRGMGDSVMPLFYLIICTITNIVLDLIFVGPLRMGVAGAAYATIISQIISAILCYLRMLKMKDVLTLDINAFKFDGKLSKQLIRLGLPVGITQALFAVAAIFVQNLTNTFGTVFIAASTVVMRVDGFAMLPNFTFGTAMTTYAGQNVGAMEIGRMRQGTKEGLKIGVTTSVVLVGLILIFGKILMGLFTNTDEVINVSYEMMCILSVGYIGVAINQILSGTIRGAGDTMTPMWIALVTTTLIRLPIAYGMAYFTRSETLPNGEPRSIYYSLVFAWVLGAIITAIIYKAGRWAKRARIGGKIVDISNMD</sequence>
<feature type="transmembrane region" description="Helical" evidence="13">
    <location>
        <begin position="201"/>
        <end position="222"/>
    </location>
</feature>
<evidence type="ECO:0000256" key="11">
    <source>
        <dbReference type="ARBA" id="ARBA00023136"/>
    </source>
</evidence>
<dbReference type="eggNOG" id="COG0534">
    <property type="taxonomic scope" value="Bacteria"/>
</dbReference>
<dbReference type="PANTHER" id="PTHR43298">
    <property type="entry name" value="MULTIDRUG RESISTANCE PROTEIN NORM-RELATED"/>
    <property type="match status" value="1"/>
</dbReference>
<dbReference type="AlphaFoldDB" id="V2Z403"/>
<comment type="caution">
    <text evidence="14">The sequence shown here is derived from an EMBL/GenBank/DDBJ whole genome shotgun (WGS) entry which is preliminary data.</text>
</comment>
<dbReference type="GO" id="GO:0006811">
    <property type="term" value="P:monoatomic ion transport"/>
    <property type="evidence" value="ECO:0007669"/>
    <property type="project" value="UniProtKB-KW"/>
</dbReference>
<evidence type="ECO:0000256" key="7">
    <source>
        <dbReference type="ARBA" id="ARBA00022475"/>
    </source>
</evidence>
<feature type="transmembrane region" description="Helical" evidence="13">
    <location>
        <begin position="63"/>
        <end position="88"/>
    </location>
</feature>
<dbReference type="RefSeq" id="WP_023356039.1">
    <property type="nucleotide sequence ID" value="NZ_KI535371.1"/>
</dbReference>